<sequence length="95" mass="11159">MSKKKKSNENFNIEYKVNEKIKVVKNILNSLEQIFIILSPLLDKVLLMEDADIYRKNGSFKTLRELFDNISKDSTKLSSPFFNSEFPKELNDLRN</sequence>
<gene>
    <name evidence="1" type="ORF">LCGC14_1102270</name>
</gene>
<accession>A0A0F9M941</accession>
<proteinExistence type="predicted"/>
<dbReference type="EMBL" id="LAZR01004974">
    <property type="protein sequence ID" value="KKN03975.1"/>
    <property type="molecule type" value="Genomic_DNA"/>
</dbReference>
<dbReference type="AlphaFoldDB" id="A0A0F9M941"/>
<evidence type="ECO:0000313" key="1">
    <source>
        <dbReference type="EMBL" id="KKN03975.1"/>
    </source>
</evidence>
<organism evidence="1">
    <name type="scientific">marine sediment metagenome</name>
    <dbReference type="NCBI Taxonomy" id="412755"/>
    <lineage>
        <taxon>unclassified sequences</taxon>
        <taxon>metagenomes</taxon>
        <taxon>ecological metagenomes</taxon>
    </lineage>
</organism>
<protein>
    <submittedName>
        <fullName evidence="1">Uncharacterized protein</fullName>
    </submittedName>
</protein>
<name>A0A0F9M941_9ZZZZ</name>
<comment type="caution">
    <text evidence="1">The sequence shown here is derived from an EMBL/GenBank/DDBJ whole genome shotgun (WGS) entry which is preliminary data.</text>
</comment>
<reference evidence="1" key="1">
    <citation type="journal article" date="2015" name="Nature">
        <title>Complex archaea that bridge the gap between prokaryotes and eukaryotes.</title>
        <authorList>
            <person name="Spang A."/>
            <person name="Saw J.H."/>
            <person name="Jorgensen S.L."/>
            <person name="Zaremba-Niedzwiedzka K."/>
            <person name="Martijn J."/>
            <person name="Lind A.E."/>
            <person name="van Eijk R."/>
            <person name="Schleper C."/>
            <person name="Guy L."/>
            <person name="Ettema T.J."/>
        </authorList>
    </citation>
    <scope>NUCLEOTIDE SEQUENCE</scope>
</reference>